<evidence type="ECO:0000256" key="1">
    <source>
        <dbReference type="ARBA" id="ARBA00007951"/>
    </source>
</evidence>
<keyword evidence="10" id="KW-1185">Reference proteome</keyword>
<dbReference type="Proteomes" id="UP000244189">
    <property type="component" value="Unassembled WGS sequence"/>
</dbReference>
<dbReference type="SUPFAM" id="SSF49785">
    <property type="entry name" value="Galactose-binding domain-like"/>
    <property type="match status" value="2"/>
</dbReference>
<dbReference type="GO" id="GO:0016139">
    <property type="term" value="P:glycoside catabolic process"/>
    <property type="evidence" value="ECO:0007669"/>
    <property type="project" value="TreeGrafter"/>
</dbReference>
<dbReference type="FunFam" id="3.20.20.80:FF:000052">
    <property type="entry name" value="Putative alpha-L-fucosidase 1"/>
    <property type="match status" value="1"/>
</dbReference>
<feature type="domain" description="F5/8 type C" evidence="8">
    <location>
        <begin position="511"/>
        <end position="661"/>
    </location>
</feature>
<proteinExistence type="inferred from homology"/>
<dbReference type="InterPro" id="IPR000933">
    <property type="entry name" value="Glyco_hydro_29"/>
</dbReference>
<evidence type="ECO:0000256" key="5">
    <source>
        <dbReference type="ARBA" id="ARBA00023295"/>
    </source>
</evidence>
<gene>
    <name evidence="9" type="ORF">C8J26_1952</name>
</gene>
<dbReference type="RefSeq" id="WP_107957724.1">
    <property type="nucleotide sequence ID" value="NZ_JASPFP010000001.1"/>
</dbReference>
<dbReference type="SUPFAM" id="SSF51445">
    <property type="entry name" value="(Trans)glycosidases"/>
    <property type="match status" value="1"/>
</dbReference>
<keyword evidence="4" id="KW-0378">Hydrolase</keyword>
<dbReference type="GO" id="GO:0005764">
    <property type="term" value="C:lysosome"/>
    <property type="evidence" value="ECO:0007669"/>
    <property type="project" value="TreeGrafter"/>
</dbReference>
<evidence type="ECO:0000256" key="3">
    <source>
        <dbReference type="ARBA" id="ARBA00022729"/>
    </source>
</evidence>
<evidence type="ECO:0000313" key="9">
    <source>
        <dbReference type="EMBL" id="PTQ60242.1"/>
    </source>
</evidence>
<dbReference type="PROSITE" id="PS50022">
    <property type="entry name" value="FA58C_3"/>
    <property type="match status" value="2"/>
</dbReference>
<protein>
    <recommendedName>
        <fullName evidence="2">alpha-L-fucosidase</fullName>
        <ecNumber evidence="2">3.2.1.51</ecNumber>
    </recommendedName>
</protein>
<keyword evidence="5" id="KW-0326">Glycosidase</keyword>
<dbReference type="GO" id="GO:0006004">
    <property type="term" value="P:fucose metabolic process"/>
    <property type="evidence" value="ECO:0007669"/>
    <property type="project" value="TreeGrafter"/>
</dbReference>
<feature type="domain" description="F5/8 type C" evidence="8">
    <location>
        <begin position="350"/>
        <end position="484"/>
    </location>
</feature>
<dbReference type="EC" id="3.2.1.51" evidence="2"/>
<dbReference type="Pfam" id="PF00754">
    <property type="entry name" value="F5_F8_type_C"/>
    <property type="match status" value="2"/>
</dbReference>
<dbReference type="Gene3D" id="2.60.120.260">
    <property type="entry name" value="Galactose-binding domain-like"/>
    <property type="match status" value="2"/>
</dbReference>
<evidence type="ECO:0000259" key="8">
    <source>
        <dbReference type="PROSITE" id="PS50022"/>
    </source>
</evidence>
<dbReference type="InterPro" id="IPR017853">
    <property type="entry name" value="GH"/>
</dbReference>
<feature type="region of interest" description="Disordered" evidence="6">
    <location>
        <begin position="586"/>
        <end position="612"/>
    </location>
</feature>
<feature type="compositionally biased region" description="Basic and acidic residues" evidence="6">
    <location>
        <begin position="598"/>
        <end position="607"/>
    </location>
</feature>
<feature type="chain" id="PRO_5015456663" description="alpha-L-fucosidase" evidence="7">
    <location>
        <begin position="26"/>
        <end position="664"/>
    </location>
</feature>
<comment type="similarity">
    <text evidence="1">Belongs to the glycosyl hydrolase 29 family.</text>
</comment>
<evidence type="ECO:0000256" key="4">
    <source>
        <dbReference type="ARBA" id="ARBA00022801"/>
    </source>
</evidence>
<dbReference type="SMART" id="SM00812">
    <property type="entry name" value="Alpha_L_fucos"/>
    <property type="match status" value="1"/>
</dbReference>
<dbReference type="PANTHER" id="PTHR10030">
    <property type="entry name" value="ALPHA-L-FUCOSIDASE"/>
    <property type="match status" value="1"/>
</dbReference>
<dbReference type="PANTHER" id="PTHR10030:SF37">
    <property type="entry name" value="ALPHA-L-FUCOSIDASE-RELATED"/>
    <property type="match status" value="1"/>
</dbReference>
<evidence type="ECO:0000256" key="2">
    <source>
        <dbReference type="ARBA" id="ARBA00012662"/>
    </source>
</evidence>
<comment type="caution">
    <text evidence="9">The sequence shown here is derived from an EMBL/GenBank/DDBJ whole genome shotgun (WGS) entry which is preliminary data.</text>
</comment>
<reference evidence="9 10" key="1">
    <citation type="submission" date="2018-04" db="EMBL/GenBank/DDBJ databases">
        <title>Genomic Encyclopedia of Type Strains, Phase III (KMG-III): the genomes of soil and plant-associated and newly described type strains.</title>
        <authorList>
            <person name="Whitman W."/>
        </authorList>
    </citation>
    <scope>NUCLEOTIDE SEQUENCE [LARGE SCALE GENOMIC DNA]</scope>
    <source>
        <strain evidence="9 10">MA101b</strain>
    </source>
</reference>
<name>A0A2T5GLQ4_9SPHN</name>
<evidence type="ECO:0000313" key="10">
    <source>
        <dbReference type="Proteomes" id="UP000244189"/>
    </source>
</evidence>
<feature type="signal peptide" evidence="7">
    <location>
        <begin position="1"/>
        <end position="25"/>
    </location>
</feature>
<dbReference type="Gene3D" id="3.20.20.80">
    <property type="entry name" value="Glycosidases"/>
    <property type="match status" value="1"/>
</dbReference>
<keyword evidence="3 7" id="KW-0732">Signal</keyword>
<dbReference type="Pfam" id="PF01120">
    <property type="entry name" value="Alpha_L_fucos"/>
    <property type="match status" value="1"/>
</dbReference>
<dbReference type="InterPro" id="IPR000421">
    <property type="entry name" value="FA58C"/>
</dbReference>
<sequence length="664" mass="71621">MTLDLNRRALIAGTLATAAAGRANAAAPVGAPAPWGATPSVRQLAWHKRERYGFVHFTLNTWTDKEWGYGDEDPKLFDPTAFDPDQIVAAAKSAGLTGLVLTAKHHDGFCLWPTKLTEHCIRNSPYKGGKGDIVRELGDACRRGGISYGLYLSPWDRNRADYGTPAYVAYFRAQLTDLCTNYGELFEVWFDGANGGDGYYGGAREARKIDAPKYYNWPSIIALVHKLQPMACTFDPLGADIRWVGNEDGHAGDPCWPTMPNHPYVQAEGNSGVRGAPLWWPAETNTSIRPGWFYHADEDLQVKSPQRLMQFHDESVGRGTNMMLNLPPDRRGLIAEPDLASLKSFGDALRASFRTDLAKGAVATASAVRGPRFAAANVLDGNPDTYWSTPDAVKTPSLVLDLPPGRRFDLIRIREALALGVRVTKFAIDVADANGAWREVAVHECIGAQRIVRLPAPVTARRVRLRIVEAPACPAITELSLFLSVAPVAVAASQATGNKIIAKTGWTIAGATQHTLASKSGKPDFAGETSLASALKPALAGAEAVLDDDLATVWTTPAPTPTSVVMLMIDMGKADQVAGFSLTPTRQALPDAGPPGRYRVETSEDGKTWTPAGEGEFGNIAYARATQRITFAKPRQARYLMLGFTSVATAQPKMAIAGIGAFRP</sequence>
<dbReference type="InterPro" id="IPR008979">
    <property type="entry name" value="Galactose-bd-like_sf"/>
</dbReference>
<accession>A0A2T5GLQ4</accession>
<evidence type="ECO:0000256" key="7">
    <source>
        <dbReference type="SAM" id="SignalP"/>
    </source>
</evidence>
<dbReference type="InterPro" id="IPR057739">
    <property type="entry name" value="Glyco_hydro_29_N"/>
</dbReference>
<evidence type="ECO:0000256" key="6">
    <source>
        <dbReference type="SAM" id="MobiDB-lite"/>
    </source>
</evidence>
<dbReference type="GO" id="GO:0004560">
    <property type="term" value="F:alpha-L-fucosidase activity"/>
    <property type="evidence" value="ECO:0007669"/>
    <property type="project" value="InterPro"/>
</dbReference>
<dbReference type="EMBL" id="QAOG01000003">
    <property type="protein sequence ID" value="PTQ60242.1"/>
    <property type="molecule type" value="Genomic_DNA"/>
</dbReference>
<dbReference type="PROSITE" id="PS51318">
    <property type="entry name" value="TAT"/>
    <property type="match status" value="1"/>
</dbReference>
<organism evidence="9 10">
    <name type="scientific">Sphingomonas aurantiaca</name>
    <dbReference type="NCBI Taxonomy" id="185949"/>
    <lineage>
        <taxon>Bacteria</taxon>
        <taxon>Pseudomonadati</taxon>
        <taxon>Pseudomonadota</taxon>
        <taxon>Alphaproteobacteria</taxon>
        <taxon>Sphingomonadales</taxon>
        <taxon>Sphingomonadaceae</taxon>
        <taxon>Sphingomonas</taxon>
    </lineage>
</organism>
<dbReference type="AlphaFoldDB" id="A0A2T5GLQ4"/>
<dbReference type="InterPro" id="IPR006311">
    <property type="entry name" value="TAT_signal"/>
</dbReference>